<dbReference type="GO" id="GO:0008270">
    <property type="term" value="F:zinc ion binding"/>
    <property type="evidence" value="ECO:0007669"/>
    <property type="project" value="UniProtKB-KW"/>
</dbReference>
<feature type="compositionally biased region" description="Low complexity" evidence="2">
    <location>
        <begin position="114"/>
        <end position="128"/>
    </location>
</feature>
<dbReference type="Gene3D" id="3.30.160.60">
    <property type="entry name" value="Classic Zinc Finger"/>
    <property type="match status" value="1"/>
</dbReference>
<feature type="compositionally biased region" description="Low complexity" evidence="2">
    <location>
        <begin position="32"/>
        <end position="50"/>
    </location>
</feature>
<dbReference type="AlphaFoldDB" id="B9WB05"/>
<dbReference type="RefSeq" id="XP_002418275.1">
    <property type="nucleotide sequence ID" value="XM_002418230.1"/>
</dbReference>
<dbReference type="SUPFAM" id="SSF57667">
    <property type="entry name" value="beta-beta-alpha zinc fingers"/>
    <property type="match status" value="1"/>
</dbReference>
<feature type="compositionally biased region" description="Low complexity" evidence="2">
    <location>
        <begin position="158"/>
        <end position="168"/>
    </location>
</feature>
<evidence type="ECO:0000256" key="1">
    <source>
        <dbReference type="PROSITE-ProRule" id="PRU00042"/>
    </source>
</evidence>
<feature type="compositionally biased region" description="Basic residues" evidence="2">
    <location>
        <begin position="208"/>
        <end position="217"/>
    </location>
</feature>
<evidence type="ECO:0000313" key="6">
    <source>
        <dbReference type="Proteomes" id="UP000002605"/>
    </source>
</evidence>
<dbReference type="CGD" id="CAL0000166125">
    <property type="gene designation" value="Cd36_17970"/>
</dbReference>
<dbReference type="EMBL" id="FM992689">
    <property type="protein sequence ID" value="CAX43575.1"/>
    <property type="molecule type" value="Genomic_DNA"/>
</dbReference>
<organism evidence="5 6">
    <name type="scientific">Candida dubliniensis (strain CD36 / ATCC MYA-646 / CBS 7987 / NCPF 3949 / NRRL Y-17841)</name>
    <name type="common">Yeast</name>
    <dbReference type="NCBI Taxonomy" id="573826"/>
    <lineage>
        <taxon>Eukaryota</taxon>
        <taxon>Fungi</taxon>
        <taxon>Dikarya</taxon>
        <taxon>Ascomycota</taxon>
        <taxon>Saccharomycotina</taxon>
        <taxon>Pichiomycetes</taxon>
        <taxon>Debaryomycetaceae</taxon>
        <taxon>Candida/Lodderomyces clade</taxon>
        <taxon>Candida</taxon>
    </lineage>
</organism>
<keyword evidence="6" id="KW-1185">Reference proteome</keyword>
<feature type="compositionally biased region" description="Polar residues" evidence="2">
    <location>
        <begin position="130"/>
        <end position="157"/>
    </location>
</feature>
<dbReference type="PROSITE" id="PS00028">
    <property type="entry name" value="ZINC_FINGER_C2H2_1"/>
    <property type="match status" value="1"/>
</dbReference>
<proteinExistence type="predicted"/>
<accession>B9WB05</accession>
<keyword evidence="1" id="KW-0862">Zinc</keyword>
<evidence type="ECO:0000259" key="3">
    <source>
        <dbReference type="PROSITE" id="PS50157"/>
    </source>
</evidence>
<dbReference type="eggNOG" id="KOG1721">
    <property type="taxonomic scope" value="Eukaryota"/>
</dbReference>
<evidence type="ECO:0000313" key="4">
    <source>
        <dbReference type="CGD" id="CAL0000166125"/>
    </source>
</evidence>
<feature type="region of interest" description="Disordered" evidence="2">
    <location>
        <begin position="1"/>
        <end position="57"/>
    </location>
</feature>
<feature type="domain" description="C2H2-type" evidence="3">
    <location>
        <begin position="246"/>
        <end position="273"/>
    </location>
</feature>
<evidence type="ECO:0000313" key="5">
    <source>
        <dbReference type="EMBL" id="CAX43575.1"/>
    </source>
</evidence>
<dbReference type="InterPro" id="IPR013087">
    <property type="entry name" value="Znf_C2H2_type"/>
</dbReference>
<dbReference type="GeneID" id="8045833"/>
<feature type="compositionally biased region" description="Low complexity" evidence="2">
    <location>
        <begin position="87"/>
        <end position="103"/>
    </location>
</feature>
<dbReference type="SMART" id="SM00355">
    <property type="entry name" value="ZnF_C2H2"/>
    <property type="match status" value="2"/>
</dbReference>
<feature type="compositionally biased region" description="Polar residues" evidence="2">
    <location>
        <begin position="1"/>
        <end position="31"/>
    </location>
</feature>
<protein>
    <submittedName>
        <fullName evidence="5">Zinc finger-containing transcription factor, putative</fullName>
    </submittedName>
</protein>
<dbReference type="InterPro" id="IPR036236">
    <property type="entry name" value="Znf_C2H2_sf"/>
</dbReference>
<keyword evidence="1" id="KW-0479">Metal-binding</keyword>
<keyword evidence="1" id="KW-0863">Zinc-finger</keyword>
<feature type="region of interest" description="Disordered" evidence="2">
    <location>
        <begin position="86"/>
        <end position="217"/>
    </location>
</feature>
<dbReference type="PROSITE" id="PS50157">
    <property type="entry name" value="ZINC_FINGER_C2H2_2"/>
    <property type="match status" value="1"/>
</dbReference>
<dbReference type="KEGG" id="cdu:CD36_17970"/>
<sequence>MLSMAVNPSNSLPSQYSTKQDNYNQNYCSIKSPSPTSTSTSSSLAMTTPPHLHNPHASITLPSIHSLDIPAFPHYEKEYSRASVFQNYSSNSPTPSNSSYSPTLLIPNNDRPASSSAYSNSSSTLLLSPGVSSTPNLNSIAPVSRPRSTSNLTENSEQSFASPQLQSQPQPPVLSNVTITSPQLHVKSENEQQQHRLQNSNGILSPRQNKKNWKPRKKKQCPECNLYFSNLATHKSTHLKPNNRPHICKYCERGFARPNDLFRHVKCHWKEIGSDKGQFKCPFKNIDSSNRDNQETITATGNGNGIPDHCCHNTGIFSRCDTFKNHLKAIHFQYPNGTKKEQRNQVNGKCRMCQQEFRNVDDWMHSHIETNQCPYAINLIKKEH</sequence>
<reference evidence="5 6" key="1">
    <citation type="journal article" date="2009" name="Genome Res.">
        <title>Comparative genomics of the fungal pathogens Candida dubliniensis and Candida albicans.</title>
        <authorList>
            <person name="Jackson A.P."/>
            <person name="Gamble J.A."/>
            <person name="Yeomans T."/>
            <person name="Moran G.P."/>
            <person name="Saunders D."/>
            <person name="Harris D."/>
            <person name="Aslett M."/>
            <person name="Barrell J.F."/>
            <person name="Butler G."/>
            <person name="Citiulo F."/>
            <person name="Coleman D.C."/>
            <person name="de Groot P.W.J."/>
            <person name="Goodwin T.J."/>
            <person name="Quail M.A."/>
            <person name="McQuillan J."/>
            <person name="Munro C.A."/>
            <person name="Pain A."/>
            <person name="Poulter R.T."/>
            <person name="Rajandream M.A."/>
            <person name="Renauld H."/>
            <person name="Spiering M.J."/>
            <person name="Tivey A."/>
            <person name="Gow N.A.R."/>
            <person name="Barrell B."/>
            <person name="Sullivan D.J."/>
            <person name="Berriman M."/>
        </authorList>
    </citation>
    <scope>NUCLEOTIDE SEQUENCE [LARGE SCALE GENOMIC DNA]</scope>
    <source>
        <strain evidence="6">CD36 / ATCC MYA-646 / CBS 7987 / NCPF 3949 / NRRL Y-17841</strain>
    </source>
</reference>
<dbReference type="VEuPathDB" id="FungiDB:CD36_17970"/>
<gene>
    <name evidence="4" type="ordered locus">Cd36_17970</name>
    <name evidence="5" type="ORF">CD36_17970</name>
</gene>
<dbReference type="OrthoDB" id="10018191at2759"/>
<dbReference type="Proteomes" id="UP000002605">
    <property type="component" value="Chromosome 2"/>
</dbReference>
<dbReference type="HOGENOM" id="CLU_035625_2_0_1"/>
<name>B9WB05_CANDC</name>
<evidence type="ECO:0000256" key="2">
    <source>
        <dbReference type="SAM" id="MobiDB-lite"/>
    </source>
</evidence>